<gene>
    <name evidence="11" type="ORF">DMC30DRAFT_352256</name>
</gene>
<comment type="subcellular location">
    <subcellularLocation>
        <location evidence="1">Nucleus</location>
        <location evidence="1">Nuclear pore complex</location>
    </subcellularLocation>
</comment>
<dbReference type="GO" id="GO:0006606">
    <property type="term" value="P:protein import into nucleus"/>
    <property type="evidence" value="ECO:0007669"/>
    <property type="project" value="TreeGrafter"/>
</dbReference>
<keyword evidence="9" id="KW-0539">Nucleus</keyword>
<dbReference type="EMBL" id="SOZI01000065">
    <property type="protein sequence ID" value="TNY20503.1"/>
    <property type="molecule type" value="Genomic_DNA"/>
</dbReference>
<dbReference type="OrthoDB" id="3797628at2759"/>
<protein>
    <submittedName>
        <fullName evidence="11">Nucleoporin autopeptidase-domain-containing protein</fullName>
    </submittedName>
</protein>
<dbReference type="AlphaFoldDB" id="A0A5C5FUK2"/>
<keyword evidence="6" id="KW-0653">Protein transport</keyword>
<dbReference type="SUPFAM" id="SSF82215">
    <property type="entry name" value="C-terminal autoproteolytic domain of nucleoporin nup98"/>
    <property type="match status" value="1"/>
</dbReference>
<evidence type="ECO:0000256" key="7">
    <source>
        <dbReference type="ARBA" id="ARBA00023010"/>
    </source>
</evidence>
<evidence type="ECO:0000256" key="5">
    <source>
        <dbReference type="ARBA" id="ARBA00022816"/>
    </source>
</evidence>
<dbReference type="PANTHER" id="PTHR23198">
    <property type="entry name" value="NUCLEOPORIN"/>
    <property type="match status" value="1"/>
</dbReference>
<dbReference type="Proteomes" id="UP000311382">
    <property type="component" value="Unassembled WGS sequence"/>
</dbReference>
<dbReference type="FunFam" id="3.30.1610.10:FF:000003">
    <property type="entry name" value="Nucleoporin SONB, putative"/>
    <property type="match status" value="1"/>
</dbReference>
<dbReference type="GO" id="GO:0000973">
    <property type="term" value="P:post-transcriptional tethering of RNA polymerase II gene DNA at nuclear periphery"/>
    <property type="evidence" value="ECO:0007669"/>
    <property type="project" value="TreeGrafter"/>
</dbReference>
<evidence type="ECO:0000313" key="11">
    <source>
        <dbReference type="EMBL" id="TNY20503.1"/>
    </source>
</evidence>
<dbReference type="Gene3D" id="3.30.1610.10">
    <property type="entry name" value="Peptidase S59, nucleoporin"/>
    <property type="match status" value="1"/>
</dbReference>
<keyword evidence="5" id="KW-0509">mRNA transport</keyword>
<dbReference type="STRING" id="5288.A0A5C5FUK2"/>
<accession>A0A5C5FUK2</accession>
<dbReference type="GO" id="GO:0017056">
    <property type="term" value="F:structural constituent of nuclear pore"/>
    <property type="evidence" value="ECO:0007669"/>
    <property type="project" value="InterPro"/>
</dbReference>
<evidence type="ECO:0000313" key="12">
    <source>
        <dbReference type="Proteomes" id="UP000311382"/>
    </source>
</evidence>
<sequence length="144" mass="16042">DYYTIPSLETLQKLPAAKLRSVPDLVVGRKGYGQVAFSHPVDLTTLSSVDELLGGLVRLEERNATVYPDEYEASKPPPGEGLNVPATITLERCFPLDKATRKPIRDKAHPRVAQHVKRLRALEGTSFIEYDAETGAWCFEVETF</sequence>
<feature type="non-terminal residue" evidence="11">
    <location>
        <position position="1"/>
    </location>
</feature>
<feature type="domain" description="Peptidase S59" evidence="10">
    <location>
        <begin position="1"/>
        <end position="144"/>
    </location>
</feature>
<dbReference type="GO" id="GO:0006405">
    <property type="term" value="P:RNA export from nucleus"/>
    <property type="evidence" value="ECO:0007669"/>
    <property type="project" value="TreeGrafter"/>
</dbReference>
<comment type="caution">
    <text evidence="11">The sequence shown here is derived from an EMBL/GenBank/DDBJ whole genome shotgun (WGS) entry which is preliminary data.</text>
</comment>
<evidence type="ECO:0000256" key="6">
    <source>
        <dbReference type="ARBA" id="ARBA00022927"/>
    </source>
</evidence>
<evidence type="ECO:0000256" key="1">
    <source>
        <dbReference type="ARBA" id="ARBA00004567"/>
    </source>
</evidence>
<name>A0A5C5FUK2_9BASI</name>
<dbReference type="GO" id="GO:0051028">
    <property type="term" value="P:mRNA transport"/>
    <property type="evidence" value="ECO:0007669"/>
    <property type="project" value="UniProtKB-KW"/>
</dbReference>
<dbReference type="PANTHER" id="PTHR23198:SF6">
    <property type="entry name" value="NUCLEAR PORE COMPLEX PROTEIN NUP98-NUP96"/>
    <property type="match status" value="1"/>
</dbReference>
<proteinExistence type="inferred from homology"/>
<evidence type="ECO:0000256" key="9">
    <source>
        <dbReference type="ARBA" id="ARBA00023242"/>
    </source>
</evidence>
<evidence type="ECO:0000259" key="10">
    <source>
        <dbReference type="PROSITE" id="PS51434"/>
    </source>
</evidence>
<evidence type="ECO:0000256" key="8">
    <source>
        <dbReference type="ARBA" id="ARBA00023132"/>
    </source>
</evidence>
<keyword evidence="3" id="KW-0813">Transport</keyword>
<keyword evidence="4" id="KW-0677">Repeat</keyword>
<evidence type="ECO:0000256" key="3">
    <source>
        <dbReference type="ARBA" id="ARBA00022448"/>
    </source>
</evidence>
<dbReference type="PROSITE" id="PS51434">
    <property type="entry name" value="NUP_C"/>
    <property type="match status" value="1"/>
</dbReference>
<keyword evidence="8" id="KW-0906">Nuclear pore complex</keyword>
<dbReference type="GO" id="GO:0034398">
    <property type="term" value="P:telomere tethering at nuclear periphery"/>
    <property type="evidence" value="ECO:0007669"/>
    <property type="project" value="TreeGrafter"/>
</dbReference>
<evidence type="ECO:0000256" key="2">
    <source>
        <dbReference type="ARBA" id="ARBA00008926"/>
    </source>
</evidence>
<evidence type="ECO:0000256" key="4">
    <source>
        <dbReference type="ARBA" id="ARBA00022737"/>
    </source>
</evidence>
<dbReference type="GO" id="GO:0008139">
    <property type="term" value="F:nuclear localization sequence binding"/>
    <property type="evidence" value="ECO:0007669"/>
    <property type="project" value="TreeGrafter"/>
</dbReference>
<reference evidence="11 12" key="1">
    <citation type="submission" date="2019-03" db="EMBL/GenBank/DDBJ databases">
        <title>Rhodosporidium diobovatum UCD-FST 08-225 genome sequencing, assembly, and annotation.</title>
        <authorList>
            <person name="Fakankun I.U."/>
            <person name="Fristensky B."/>
            <person name="Levin D.B."/>
        </authorList>
    </citation>
    <scope>NUCLEOTIDE SEQUENCE [LARGE SCALE GENOMIC DNA]</scope>
    <source>
        <strain evidence="11 12">UCD-FST 08-225</strain>
    </source>
</reference>
<dbReference type="GO" id="GO:0003723">
    <property type="term" value="F:RNA binding"/>
    <property type="evidence" value="ECO:0007669"/>
    <property type="project" value="TreeGrafter"/>
</dbReference>
<comment type="similarity">
    <text evidence="2">Belongs to the nucleoporin GLFG family.</text>
</comment>
<dbReference type="InterPro" id="IPR037665">
    <property type="entry name" value="Nucleoporin_S59-like"/>
</dbReference>
<organism evidence="11 12">
    <name type="scientific">Rhodotorula diobovata</name>
    <dbReference type="NCBI Taxonomy" id="5288"/>
    <lineage>
        <taxon>Eukaryota</taxon>
        <taxon>Fungi</taxon>
        <taxon>Dikarya</taxon>
        <taxon>Basidiomycota</taxon>
        <taxon>Pucciniomycotina</taxon>
        <taxon>Microbotryomycetes</taxon>
        <taxon>Sporidiobolales</taxon>
        <taxon>Sporidiobolaceae</taxon>
        <taxon>Rhodotorula</taxon>
    </lineage>
</organism>
<keyword evidence="12" id="KW-1185">Reference proteome</keyword>
<dbReference type="InterPro" id="IPR007230">
    <property type="entry name" value="Nup98_auto-Pept-S59_dom"/>
</dbReference>
<dbReference type="GO" id="GO:0044614">
    <property type="term" value="C:nuclear pore cytoplasmic filaments"/>
    <property type="evidence" value="ECO:0007669"/>
    <property type="project" value="TreeGrafter"/>
</dbReference>
<dbReference type="InterPro" id="IPR036903">
    <property type="entry name" value="Nup98_auto-Pept-S59_dom_sf"/>
</dbReference>
<keyword evidence="7" id="KW-0811">Translocation</keyword>
<dbReference type="Pfam" id="PF04096">
    <property type="entry name" value="Nucleoporin2"/>
    <property type="match status" value="1"/>
</dbReference>